<gene>
    <name evidence="1" type="ORF">DXA68_11810</name>
</gene>
<comment type="caution">
    <text evidence="1">The sequence shown here is derived from an EMBL/GenBank/DDBJ whole genome shotgun (WGS) entry which is preliminary data.</text>
</comment>
<dbReference type="EMBL" id="QSCF01000016">
    <property type="protein sequence ID" value="RGX78486.1"/>
    <property type="molecule type" value="Genomic_DNA"/>
</dbReference>
<proteinExistence type="predicted"/>
<organism evidence="1 2">
    <name type="scientific">Bacteroides stercorirosoris</name>
    <dbReference type="NCBI Taxonomy" id="871324"/>
    <lineage>
        <taxon>Bacteria</taxon>
        <taxon>Pseudomonadati</taxon>
        <taxon>Bacteroidota</taxon>
        <taxon>Bacteroidia</taxon>
        <taxon>Bacteroidales</taxon>
        <taxon>Bacteroidaceae</taxon>
        <taxon>Bacteroides</taxon>
    </lineage>
</organism>
<evidence type="ECO:0000313" key="2">
    <source>
        <dbReference type="Proteomes" id="UP000286075"/>
    </source>
</evidence>
<sequence>MVKALIERSFLLDTLKRQYWLSVDKGSISHKQAIEKAEYEFTIYRKREMEQLESDFDKMIKNLPKQ</sequence>
<reference evidence="1 2" key="1">
    <citation type="submission" date="2018-08" db="EMBL/GenBank/DDBJ databases">
        <title>A genome reference for cultivated species of the human gut microbiota.</title>
        <authorList>
            <person name="Zou Y."/>
            <person name="Xue W."/>
            <person name="Luo G."/>
        </authorList>
    </citation>
    <scope>NUCLEOTIDE SEQUENCE [LARGE SCALE GENOMIC DNA]</scope>
    <source>
        <strain evidence="1 2">OF03-9BH</strain>
    </source>
</reference>
<name>A0A413H4K6_9BACE</name>
<protein>
    <submittedName>
        <fullName evidence="1">Uncharacterized protein</fullName>
    </submittedName>
</protein>
<accession>A0A413H4K6</accession>
<dbReference type="AlphaFoldDB" id="A0A413H4K6"/>
<dbReference type="Proteomes" id="UP000286075">
    <property type="component" value="Unassembled WGS sequence"/>
</dbReference>
<evidence type="ECO:0000313" key="1">
    <source>
        <dbReference type="EMBL" id="RGX78486.1"/>
    </source>
</evidence>